<dbReference type="InterPro" id="IPR001150">
    <property type="entry name" value="Gly_radical"/>
</dbReference>
<dbReference type="EC" id="4.1.1.83" evidence="6"/>
<keyword evidence="1 3" id="KW-0556">Organic radical</keyword>
<feature type="modified residue" description="Glycine radical" evidence="3">
    <location>
        <position position="721"/>
    </location>
</feature>
<feature type="domain" description="Glycine radical" evidence="4">
    <location>
        <begin position="628"/>
        <end position="745"/>
    </location>
</feature>
<dbReference type="PANTHER" id="PTHR43641:SF2">
    <property type="entry name" value="DEHYDRATASE YBIW-RELATED"/>
    <property type="match status" value="1"/>
</dbReference>
<keyword evidence="6" id="KW-0012">Acyltransferase</keyword>
<dbReference type="GO" id="GO:0043722">
    <property type="term" value="F:4-hydroxyphenylacetate decarboxylase activity"/>
    <property type="evidence" value="ECO:0007669"/>
    <property type="project" value="UniProtKB-EC"/>
</dbReference>
<reference evidence="6 7" key="1">
    <citation type="submission" date="2015-09" db="EMBL/GenBank/DDBJ databases">
        <authorList>
            <consortium name="Pathogen Informatics"/>
        </authorList>
    </citation>
    <scope>NUCLEOTIDE SEQUENCE [LARGE SCALE GENOMIC DNA]</scope>
    <source>
        <strain evidence="6 7">2789STDY5608850</strain>
    </source>
</reference>
<evidence type="ECO:0000256" key="2">
    <source>
        <dbReference type="ARBA" id="ARBA00023239"/>
    </source>
</evidence>
<dbReference type="Pfam" id="PF02901">
    <property type="entry name" value="PFL-like"/>
    <property type="match status" value="1"/>
</dbReference>
<sequence>MTKKQALQELNYMIEFTDIYQAVEDKFLREAECLKFQTPYMLEPIHEGDLIAGMIERAGKGFVGFSPQYRGIYAYYYHDDLAMEALDMIRGEVTGEYADTVMRIHDFWQKEKTIEHLGQRFEDKYGYRIGKDYNCPGFYNADGRLAGTNVDLDSLIRLGLPGLTEKIRTAEKTNGRSTFYEALLITVDTLKGACRYYEQQAIAMSLEADEADKGRLLTMAANLSWIQHHAPATFAQGLQLFWIYAVSSELLNYGRMDVYLGDLYAADLEAGRLDEEGAIEYLMSLYRHFVRLNKVHDTRVIIGGKGRRNEKNADQLAMVIMEVSRRMKEVVPQLTLRYYTGMDERIFDKALEVNAEGCTFPIIYSDDTNIPAVMKGYGVTEEEAEQYLPFGCGEYVLEGLSVGTPNNGVNLLKALELTLHHGMDMYHNCQMGTDPGTLEAFDTFDKLWEAYCSEVDPAAEQLAFHKKFNYDVAGEQAGFLFISLLMNDCIARNQALLSGGVRYLNAASEIFGIISVADSFTAIKKLVYDEKRFTLLQLVSMLDCNFEGFEKERKMLQDAPKYGNDIAEADEMAVKVFHHIAEVTAKAGEKAGLNKYRIVSVNNSMSAEWGTYCMASACGRKNGAPLSNGNGPSIGADKNGITALLNSMSRFDPSLHAGVINNVRFSKEMFASNYDKIKMVLRTFYKNQGVQTNIGAVGKEDLQNAMIHPENYQNLIVRIGGFSARFVELNPIVQNEILLRTTYEE</sequence>
<dbReference type="Gene3D" id="3.20.70.20">
    <property type="match status" value="1"/>
</dbReference>
<keyword evidence="6" id="KW-0670">Pyruvate</keyword>
<dbReference type="SUPFAM" id="SSF51998">
    <property type="entry name" value="PFL-like glycyl radical enzymes"/>
    <property type="match status" value="1"/>
</dbReference>
<evidence type="ECO:0000313" key="7">
    <source>
        <dbReference type="Proteomes" id="UP000095651"/>
    </source>
</evidence>
<evidence type="ECO:0000259" key="4">
    <source>
        <dbReference type="PROSITE" id="PS51149"/>
    </source>
</evidence>
<dbReference type="Proteomes" id="UP000095651">
    <property type="component" value="Unassembled WGS sequence"/>
</dbReference>
<evidence type="ECO:0000256" key="1">
    <source>
        <dbReference type="ARBA" id="ARBA00022818"/>
    </source>
</evidence>
<keyword evidence="6" id="KW-0808">Transferase</keyword>
<dbReference type="Pfam" id="PF01228">
    <property type="entry name" value="Gly_radical"/>
    <property type="match status" value="1"/>
</dbReference>
<dbReference type="InterPro" id="IPR004184">
    <property type="entry name" value="PFL_dom"/>
</dbReference>
<evidence type="ECO:0000256" key="3">
    <source>
        <dbReference type="PROSITE-ProRule" id="PRU00493"/>
    </source>
</evidence>
<feature type="domain" description="PFL" evidence="5">
    <location>
        <begin position="1"/>
        <end position="621"/>
    </location>
</feature>
<accession>A0A174EXZ0</accession>
<dbReference type="EC" id="2.3.1.54" evidence="6"/>
<dbReference type="InterPro" id="IPR051215">
    <property type="entry name" value="GRE"/>
</dbReference>
<dbReference type="AlphaFoldDB" id="A0A174EXZ0"/>
<dbReference type="PANTHER" id="PTHR43641">
    <property type="entry name" value="FORMATE ACETYLTRANSFERASE 3-RELATED"/>
    <property type="match status" value="1"/>
</dbReference>
<proteinExistence type="predicted"/>
<dbReference type="PROSITE" id="PS51149">
    <property type="entry name" value="GLY_RADICAL_2"/>
    <property type="match status" value="1"/>
</dbReference>
<keyword evidence="2 6" id="KW-0456">Lyase</keyword>
<dbReference type="GO" id="GO:0008861">
    <property type="term" value="F:formate C-acetyltransferase activity"/>
    <property type="evidence" value="ECO:0007669"/>
    <property type="project" value="UniProtKB-EC"/>
</dbReference>
<dbReference type="GO" id="GO:0005829">
    <property type="term" value="C:cytosol"/>
    <property type="evidence" value="ECO:0007669"/>
    <property type="project" value="TreeGrafter"/>
</dbReference>
<protein>
    <submittedName>
        <fullName evidence="6">Pyruvate formate-lyase</fullName>
        <ecNumber evidence="6">2.3.1.54</ecNumber>
        <ecNumber evidence="6">4.1.1.83</ecNumber>
    </submittedName>
</protein>
<dbReference type="EMBL" id="CYZE01000006">
    <property type="protein sequence ID" value="CUO42654.1"/>
    <property type="molecule type" value="Genomic_DNA"/>
</dbReference>
<organism evidence="6 7">
    <name type="scientific">Hungatella hathewayi</name>
    <dbReference type="NCBI Taxonomy" id="154046"/>
    <lineage>
        <taxon>Bacteria</taxon>
        <taxon>Bacillati</taxon>
        <taxon>Bacillota</taxon>
        <taxon>Clostridia</taxon>
        <taxon>Lachnospirales</taxon>
        <taxon>Lachnospiraceae</taxon>
        <taxon>Hungatella</taxon>
    </lineage>
</organism>
<evidence type="ECO:0000313" key="6">
    <source>
        <dbReference type="EMBL" id="CUO42654.1"/>
    </source>
</evidence>
<gene>
    <name evidence="6" type="primary">pflB2</name>
    <name evidence="6" type="ORF">ERS852407_02782</name>
</gene>
<evidence type="ECO:0000259" key="5">
    <source>
        <dbReference type="PROSITE" id="PS51554"/>
    </source>
</evidence>
<dbReference type="PROSITE" id="PS51554">
    <property type="entry name" value="PFL"/>
    <property type="match status" value="1"/>
</dbReference>
<name>A0A174EXZ0_9FIRM</name>